<keyword evidence="3" id="KW-0808">Transferase</keyword>
<dbReference type="EMBL" id="LSRE01000034">
    <property type="protein sequence ID" value="KXO93903.1"/>
    <property type="molecule type" value="Genomic_DNA"/>
</dbReference>
<evidence type="ECO:0008006" key="8">
    <source>
        <dbReference type="Google" id="ProtNLM"/>
    </source>
</evidence>
<dbReference type="PANTHER" id="PTHR37323:SF1">
    <property type="entry name" value="L-ORNITHINE N(ALPHA)-ACYLTRANSFERASE"/>
    <property type="match status" value="1"/>
</dbReference>
<dbReference type="Proteomes" id="UP000070409">
    <property type="component" value="Unassembled WGS sequence"/>
</dbReference>
<evidence type="ECO:0000313" key="6">
    <source>
        <dbReference type="EMBL" id="KXO93903.1"/>
    </source>
</evidence>
<dbReference type="InterPro" id="IPR016181">
    <property type="entry name" value="Acyl_CoA_acyltransferase"/>
</dbReference>
<evidence type="ECO:0000256" key="1">
    <source>
        <dbReference type="ARBA" id="ARBA00005189"/>
    </source>
</evidence>
<dbReference type="PANTHER" id="PTHR37323">
    <property type="entry name" value="GCN5-RELATED N-ACETYLTRANSFERASE"/>
    <property type="match status" value="1"/>
</dbReference>
<evidence type="ECO:0000256" key="2">
    <source>
        <dbReference type="ARBA" id="ARBA00022516"/>
    </source>
</evidence>
<reference evidence="6 7" key="1">
    <citation type="submission" date="2016-02" db="EMBL/GenBank/DDBJ databases">
        <authorList>
            <person name="Teng J.L."/>
            <person name="Tang Y."/>
            <person name="Huang Y."/>
            <person name="Guo F."/>
            <person name="Wei W."/>
            <person name="Chen J.H."/>
            <person name="Wong S.Y."/>
            <person name="Lau S.K."/>
            <person name="Woo P.C."/>
        </authorList>
    </citation>
    <scope>NUCLEOTIDE SEQUENCE [LARGE SCALE GENOMIC DNA]</scope>
    <source>
        <strain evidence="6 7">JCM 13375</strain>
    </source>
</reference>
<dbReference type="Gene3D" id="3.40.630.30">
    <property type="match status" value="1"/>
</dbReference>
<comment type="pathway">
    <text evidence="1">Lipid metabolism.</text>
</comment>
<dbReference type="InterPro" id="IPR052351">
    <property type="entry name" value="Ornithine_N-alpha-AT"/>
</dbReference>
<keyword evidence="4" id="KW-0443">Lipid metabolism</keyword>
<keyword evidence="2" id="KW-0444">Lipid biosynthesis</keyword>
<keyword evidence="7" id="KW-1185">Reference proteome</keyword>
<evidence type="ECO:0000313" key="7">
    <source>
        <dbReference type="Proteomes" id="UP000070409"/>
    </source>
</evidence>
<evidence type="ECO:0000256" key="4">
    <source>
        <dbReference type="ARBA" id="ARBA00023098"/>
    </source>
</evidence>
<keyword evidence="5" id="KW-0012">Acyltransferase</keyword>
<evidence type="ECO:0000256" key="5">
    <source>
        <dbReference type="ARBA" id="ARBA00023315"/>
    </source>
</evidence>
<comment type="caution">
    <text evidence="6">The sequence shown here is derived from an EMBL/GenBank/DDBJ whole genome shotgun (WGS) entry which is preliminary data.</text>
</comment>
<name>A0A137Z6W3_9ACTN</name>
<protein>
    <recommendedName>
        <fullName evidence="8">GNAT family N-acetyltransferase</fullName>
    </recommendedName>
</protein>
<dbReference type="RefSeq" id="WP_082789398.1">
    <property type="nucleotide sequence ID" value="NZ_LSRE01000034.1"/>
</dbReference>
<sequence>MTSRETSVAGTVLFRATDRTPFTVFVAQDPRDVERAQALRYDAFSTELGAPLPGAVFSERLGRLIDVDRFDDYSAHLLVRHDPTDEIVGCYRIILPAPRGEREVFTTSMFELSPAFAAMADDVAEWGRATIAADHRGGVVSVLLRIALLAFYERAGFRFAMGCMSVRMEDGVHPRAALVRAALGFLADNHALADGDVRATPIRPVAVDGVPLAELPRPEGTDEDLVPPTIRIAVRYGGVVCGMPSYDPDFEMADFLVLFEDERMRRAGCLDEVRSFLAAL</sequence>
<accession>A0A137Z6W3</accession>
<evidence type="ECO:0000256" key="3">
    <source>
        <dbReference type="ARBA" id="ARBA00022679"/>
    </source>
</evidence>
<proteinExistence type="predicted"/>
<organism evidence="6 7">
    <name type="scientific">Tsukamurella pseudospumae</name>
    <dbReference type="NCBI Taxonomy" id="239498"/>
    <lineage>
        <taxon>Bacteria</taxon>
        <taxon>Bacillati</taxon>
        <taxon>Actinomycetota</taxon>
        <taxon>Actinomycetes</taxon>
        <taxon>Mycobacteriales</taxon>
        <taxon>Tsukamurellaceae</taxon>
        <taxon>Tsukamurella</taxon>
    </lineage>
</organism>
<gene>
    <name evidence="6" type="ORF">AXK61_05020</name>
</gene>
<dbReference type="SUPFAM" id="SSF55729">
    <property type="entry name" value="Acyl-CoA N-acyltransferases (Nat)"/>
    <property type="match status" value="1"/>
</dbReference>
<dbReference type="Pfam" id="PF13444">
    <property type="entry name" value="Acetyltransf_5"/>
    <property type="match status" value="1"/>
</dbReference>